<dbReference type="GO" id="GO:0005788">
    <property type="term" value="C:endoplasmic reticulum lumen"/>
    <property type="evidence" value="ECO:0007669"/>
    <property type="project" value="UniProtKB-SubCell"/>
</dbReference>
<evidence type="ECO:0000256" key="7">
    <source>
        <dbReference type="ARBA" id="ARBA00023235"/>
    </source>
</evidence>
<evidence type="ECO:0000256" key="3">
    <source>
        <dbReference type="ARBA" id="ARBA00004319"/>
    </source>
</evidence>
<evidence type="ECO:0000256" key="4">
    <source>
        <dbReference type="ARBA" id="ARBA00006347"/>
    </source>
</evidence>
<dbReference type="Proteomes" id="UP000319257">
    <property type="component" value="Unassembled WGS sequence"/>
</dbReference>
<evidence type="ECO:0000256" key="5">
    <source>
        <dbReference type="ARBA" id="ARBA00012723"/>
    </source>
</evidence>
<keyword evidence="6" id="KW-0256">Endoplasmic reticulum</keyword>
<evidence type="ECO:0000256" key="2">
    <source>
        <dbReference type="ARBA" id="ARBA00002692"/>
    </source>
</evidence>
<keyword evidence="7" id="KW-0413">Isomerase</keyword>
<feature type="chain" id="PRO_5021281180" description="Protein disulfide-isomerase" evidence="10">
    <location>
        <begin position="22"/>
        <end position="384"/>
    </location>
</feature>
<dbReference type="GO" id="GO:0003756">
    <property type="term" value="F:protein disulfide isomerase activity"/>
    <property type="evidence" value="ECO:0007669"/>
    <property type="project" value="UniProtKB-EC"/>
</dbReference>
<dbReference type="Pfam" id="PF00085">
    <property type="entry name" value="Thioredoxin"/>
    <property type="match status" value="1"/>
</dbReference>
<evidence type="ECO:0000313" key="12">
    <source>
        <dbReference type="EMBL" id="TPX14317.1"/>
    </source>
</evidence>
<dbReference type="OrthoDB" id="427280at2759"/>
<comment type="caution">
    <text evidence="12">The sequence shown here is derived from an EMBL/GenBank/DDBJ whole genome shotgun (WGS) entry which is preliminary data.</text>
</comment>
<evidence type="ECO:0000256" key="8">
    <source>
        <dbReference type="ARBA" id="ARBA00023284"/>
    </source>
</evidence>
<dbReference type="STRING" id="1093900.A0A507B3J2"/>
<comment type="subcellular location">
    <subcellularLocation>
        <location evidence="3">Endoplasmic reticulum lumen</location>
    </subcellularLocation>
</comment>
<name>A0A507B3J2_9PEZI</name>
<comment type="catalytic activity">
    <reaction evidence="1">
        <text>Catalyzes the rearrangement of -S-S- bonds in proteins.</text>
        <dbReference type="EC" id="5.3.4.1"/>
    </reaction>
</comment>
<dbReference type="GO" id="GO:0006457">
    <property type="term" value="P:protein folding"/>
    <property type="evidence" value="ECO:0007669"/>
    <property type="project" value="TreeGrafter"/>
</dbReference>
<dbReference type="EMBL" id="SKBQ01000029">
    <property type="protein sequence ID" value="TPX14317.1"/>
    <property type="molecule type" value="Genomic_DNA"/>
</dbReference>
<dbReference type="GO" id="GO:0034976">
    <property type="term" value="P:response to endoplasmic reticulum stress"/>
    <property type="evidence" value="ECO:0007669"/>
    <property type="project" value="TreeGrafter"/>
</dbReference>
<dbReference type="Gene3D" id="3.40.30.10">
    <property type="entry name" value="Glutaredoxin"/>
    <property type="match status" value="3"/>
</dbReference>
<comment type="function">
    <text evidence="2">Participates in the folding of proteins containing disulfide bonds, may be involved in glycosylation, prolyl hydroxylation and triglyceride transfer.</text>
</comment>
<dbReference type="InterPro" id="IPR013766">
    <property type="entry name" value="Thioredoxin_domain"/>
</dbReference>
<evidence type="ECO:0000256" key="6">
    <source>
        <dbReference type="ARBA" id="ARBA00022824"/>
    </source>
</evidence>
<feature type="signal peptide" evidence="10">
    <location>
        <begin position="1"/>
        <end position="21"/>
    </location>
</feature>
<dbReference type="PANTHER" id="PTHR18929:SF132">
    <property type="entry name" value="PROTEIN DISULFIDE-ISOMERASE A3"/>
    <property type="match status" value="1"/>
</dbReference>
<dbReference type="InParanoid" id="A0A507B3J2"/>
<evidence type="ECO:0000313" key="13">
    <source>
        <dbReference type="Proteomes" id="UP000319257"/>
    </source>
</evidence>
<sequence>MKRFSQGLLGLWLALLPCARAWNHVSVDALPRAFQDNDLTLVAFIAPDSEKCKSLEPAWEDAASAEAPGALLSVQCGVDSPGCDEYATKEYPTIRLFQKDKPSTVYQGPRRASSIRNFLARHRRPVVSQVKAEDLEAFRELDGDAVVIAYLSGPDDEAAGVFAEVAARHRHEFTFGTVTDPAVLEAEGVSPPHIACHRPGDGEAKAASWSGDADGLERAVLEASRPFVSDFTPLTEQRLLDRGWPMVYLLSPTEDGRAALRAALLRFARSYHDSLTAVLVDPADYPDLPRKLGLDPARHGWPAGAVHQLSRDRVYPYPPGRALDSQSVQRWGLDVYQGRVKPWTPPGVTTSYDDLGPQRVATRRLSVASGWPGVKVKVAGHDEL</sequence>
<dbReference type="GeneID" id="41972960"/>
<proteinExistence type="inferred from homology"/>
<feature type="domain" description="Thioredoxin" evidence="11">
    <location>
        <begin position="35"/>
        <end position="120"/>
    </location>
</feature>
<dbReference type="RefSeq" id="XP_030996028.1">
    <property type="nucleotide sequence ID" value="XM_031140043.1"/>
</dbReference>
<dbReference type="InterPro" id="IPR036249">
    <property type="entry name" value="Thioredoxin-like_sf"/>
</dbReference>
<dbReference type="Pfam" id="PF13848">
    <property type="entry name" value="Thioredoxin_6"/>
    <property type="match status" value="1"/>
</dbReference>
<evidence type="ECO:0000256" key="10">
    <source>
        <dbReference type="SAM" id="SignalP"/>
    </source>
</evidence>
<evidence type="ECO:0000256" key="1">
    <source>
        <dbReference type="ARBA" id="ARBA00001182"/>
    </source>
</evidence>
<keyword evidence="13" id="KW-1185">Reference proteome</keyword>
<dbReference type="SUPFAM" id="SSF52833">
    <property type="entry name" value="Thioredoxin-like"/>
    <property type="match status" value="3"/>
</dbReference>
<dbReference type="AlphaFoldDB" id="A0A507B3J2"/>
<keyword evidence="10" id="KW-0732">Signal</keyword>
<reference evidence="12 13" key="1">
    <citation type="submission" date="2019-06" db="EMBL/GenBank/DDBJ databases">
        <title>Draft genome sequence of the filamentous fungus Phialemoniopsis curvata isolated from diesel fuel.</title>
        <authorList>
            <person name="Varaljay V.A."/>
            <person name="Lyon W.J."/>
            <person name="Crouch A.L."/>
            <person name="Drake C.E."/>
            <person name="Hollomon J.M."/>
            <person name="Nadeau L.J."/>
            <person name="Nunn H.S."/>
            <person name="Stevenson B.S."/>
            <person name="Bojanowski C.L."/>
            <person name="Crookes-Goodson W.J."/>
        </authorList>
    </citation>
    <scope>NUCLEOTIDE SEQUENCE [LARGE SCALE GENOMIC DNA]</scope>
    <source>
        <strain evidence="12 13">D216</strain>
    </source>
</reference>
<dbReference type="EC" id="5.3.4.1" evidence="5"/>
<accession>A0A507B3J2</accession>
<comment type="similarity">
    <text evidence="4">Belongs to the protein disulfide isomerase family.</text>
</comment>
<keyword evidence="8" id="KW-0676">Redox-active center</keyword>
<protein>
    <recommendedName>
        <fullName evidence="9">Protein disulfide-isomerase</fullName>
        <ecNumber evidence="5">5.3.4.1</ecNumber>
    </recommendedName>
</protein>
<gene>
    <name evidence="12" type="ORF">E0L32_005513</name>
</gene>
<dbReference type="CDD" id="cd02981">
    <property type="entry name" value="PDI_b_family"/>
    <property type="match status" value="1"/>
</dbReference>
<dbReference type="PANTHER" id="PTHR18929">
    <property type="entry name" value="PROTEIN DISULFIDE ISOMERASE"/>
    <property type="match status" value="1"/>
</dbReference>
<organism evidence="12 13">
    <name type="scientific">Thyridium curvatum</name>
    <dbReference type="NCBI Taxonomy" id="1093900"/>
    <lineage>
        <taxon>Eukaryota</taxon>
        <taxon>Fungi</taxon>
        <taxon>Dikarya</taxon>
        <taxon>Ascomycota</taxon>
        <taxon>Pezizomycotina</taxon>
        <taxon>Sordariomycetes</taxon>
        <taxon>Sordariomycetidae</taxon>
        <taxon>Thyridiales</taxon>
        <taxon>Thyridiaceae</taxon>
        <taxon>Thyridium</taxon>
    </lineage>
</organism>
<dbReference type="CDD" id="cd02961">
    <property type="entry name" value="PDI_a_family"/>
    <property type="match status" value="1"/>
</dbReference>
<evidence type="ECO:0000256" key="9">
    <source>
        <dbReference type="ARBA" id="ARBA00039846"/>
    </source>
</evidence>
<evidence type="ECO:0000259" key="11">
    <source>
        <dbReference type="Pfam" id="PF00085"/>
    </source>
</evidence>